<sequence>MISRRSAALDHRPIPPEVQGTTNDRARLIKALIHLSVSSELFPSSLQISQVQKEKDPVDFGMSGEVYRGHLTNRTVAVKVFKTCKRHLKDLLAHRETITTEAIIWCQLYHENIVPCYGVHCDPAKAYIVSPWMENGNIPKYLRANENAEAPINRALLLSDIASGMAYLHSDGIVHGDLKAVNVLVSASHRACLTDFGLSTTSEVSGWTSPPKMRAPGAPRWHAPELSDPRDGLEVKITTMSDVYSFGNVCYEIMTGKLPLYETKNNTRVQLRVLRGDRPSKPALQDPAFRKYGLTEDIWDFIQACWLQEPKQRPTAKDLCEHPVLSSLADHRPPQEWGEGFRSRLSQ</sequence>
<proteinExistence type="predicted"/>
<feature type="domain" description="Protein kinase" evidence="2">
    <location>
        <begin position="52"/>
        <end position="325"/>
    </location>
</feature>
<dbReference type="PROSITE" id="PS00108">
    <property type="entry name" value="PROTEIN_KINASE_ST"/>
    <property type="match status" value="1"/>
</dbReference>
<name>A0A4Y7SKT8_COPMI</name>
<dbReference type="InterPro" id="IPR011009">
    <property type="entry name" value="Kinase-like_dom_sf"/>
</dbReference>
<protein>
    <submittedName>
        <fullName evidence="3">Kinase-like protein</fullName>
    </submittedName>
</protein>
<dbReference type="SMART" id="SM00220">
    <property type="entry name" value="S_TKc"/>
    <property type="match status" value="1"/>
</dbReference>
<evidence type="ECO:0000256" key="1">
    <source>
        <dbReference type="SAM" id="MobiDB-lite"/>
    </source>
</evidence>
<keyword evidence="3" id="KW-0418">Kinase</keyword>
<gene>
    <name evidence="3" type="ORF">FA13DRAFT_1518784</name>
</gene>
<dbReference type="Pfam" id="PF07714">
    <property type="entry name" value="PK_Tyr_Ser-Thr"/>
    <property type="match status" value="1"/>
</dbReference>
<evidence type="ECO:0000259" key="2">
    <source>
        <dbReference type="PROSITE" id="PS50011"/>
    </source>
</evidence>
<dbReference type="InterPro" id="IPR051681">
    <property type="entry name" value="Ser/Thr_Kinases-Pseudokinases"/>
</dbReference>
<dbReference type="OrthoDB" id="4062651at2759"/>
<accession>A0A4Y7SKT8</accession>
<dbReference type="PROSITE" id="PS50011">
    <property type="entry name" value="PROTEIN_KINASE_DOM"/>
    <property type="match status" value="1"/>
</dbReference>
<dbReference type="SUPFAM" id="SSF56112">
    <property type="entry name" value="Protein kinase-like (PK-like)"/>
    <property type="match status" value="1"/>
</dbReference>
<keyword evidence="3" id="KW-0808">Transferase</keyword>
<dbReference type="STRING" id="71717.A0A4Y7SKT8"/>
<organism evidence="3 4">
    <name type="scientific">Coprinellus micaceus</name>
    <name type="common">Glistening ink-cap mushroom</name>
    <name type="synonym">Coprinus micaceus</name>
    <dbReference type="NCBI Taxonomy" id="71717"/>
    <lineage>
        <taxon>Eukaryota</taxon>
        <taxon>Fungi</taxon>
        <taxon>Dikarya</taxon>
        <taxon>Basidiomycota</taxon>
        <taxon>Agaricomycotina</taxon>
        <taxon>Agaricomycetes</taxon>
        <taxon>Agaricomycetidae</taxon>
        <taxon>Agaricales</taxon>
        <taxon>Agaricineae</taxon>
        <taxon>Psathyrellaceae</taxon>
        <taxon>Coprinellus</taxon>
    </lineage>
</organism>
<evidence type="ECO:0000313" key="3">
    <source>
        <dbReference type="EMBL" id="TEB22341.1"/>
    </source>
</evidence>
<dbReference type="EMBL" id="QPFP01000093">
    <property type="protein sequence ID" value="TEB22341.1"/>
    <property type="molecule type" value="Genomic_DNA"/>
</dbReference>
<dbReference type="AlphaFoldDB" id="A0A4Y7SKT8"/>
<dbReference type="InterPro" id="IPR008271">
    <property type="entry name" value="Ser/Thr_kinase_AS"/>
</dbReference>
<dbReference type="PANTHER" id="PTHR44329">
    <property type="entry name" value="SERINE/THREONINE-PROTEIN KINASE TNNI3K-RELATED"/>
    <property type="match status" value="1"/>
</dbReference>
<dbReference type="InterPro" id="IPR000719">
    <property type="entry name" value="Prot_kinase_dom"/>
</dbReference>
<dbReference type="GO" id="GO:0004674">
    <property type="term" value="F:protein serine/threonine kinase activity"/>
    <property type="evidence" value="ECO:0007669"/>
    <property type="project" value="TreeGrafter"/>
</dbReference>
<dbReference type="Gene3D" id="1.10.510.10">
    <property type="entry name" value="Transferase(Phosphotransferase) domain 1"/>
    <property type="match status" value="1"/>
</dbReference>
<dbReference type="Proteomes" id="UP000298030">
    <property type="component" value="Unassembled WGS sequence"/>
</dbReference>
<feature type="region of interest" description="Disordered" evidence="1">
    <location>
        <begin position="207"/>
        <end position="226"/>
    </location>
</feature>
<evidence type="ECO:0000313" key="4">
    <source>
        <dbReference type="Proteomes" id="UP000298030"/>
    </source>
</evidence>
<dbReference type="InterPro" id="IPR001245">
    <property type="entry name" value="Ser-Thr/Tyr_kinase_cat_dom"/>
</dbReference>
<keyword evidence="4" id="KW-1185">Reference proteome</keyword>
<reference evidence="3 4" key="1">
    <citation type="journal article" date="2019" name="Nat. Ecol. Evol.">
        <title>Megaphylogeny resolves global patterns of mushroom evolution.</title>
        <authorList>
            <person name="Varga T."/>
            <person name="Krizsan K."/>
            <person name="Foldi C."/>
            <person name="Dima B."/>
            <person name="Sanchez-Garcia M."/>
            <person name="Sanchez-Ramirez S."/>
            <person name="Szollosi G.J."/>
            <person name="Szarkandi J.G."/>
            <person name="Papp V."/>
            <person name="Albert L."/>
            <person name="Andreopoulos W."/>
            <person name="Angelini C."/>
            <person name="Antonin V."/>
            <person name="Barry K.W."/>
            <person name="Bougher N.L."/>
            <person name="Buchanan P."/>
            <person name="Buyck B."/>
            <person name="Bense V."/>
            <person name="Catcheside P."/>
            <person name="Chovatia M."/>
            <person name="Cooper J."/>
            <person name="Damon W."/>
            <person name="Desjardin D."/>
            <person name="Finy P."/>
            <person name="Geml J."/>
            <person name="Haridas S."/>
            <person name="Hughes K."/>
            <person name="Justo A."/>
            <person name="Karasinski D."/>
            <person name="Kautmanova I."/>
            <person name="Kiss B."/>
            <person name="Kocsube S."/>
            <person name="Kotiranta H."/>
            <person name="LaButti K.M."/>
            <person name="Lechner B.E."/>
            <person name="Liimatainen K."/>
            <person name="Lipzen A."/>
            <person name="Lukacs Z."/>
            <person name="Mihaltcheva S."/>
            <person name="Morgado L.N."/>
            <person name="Niskanen T."/>
            <person name="Noordeloos M.E."/>
            <person name="Ohm R.A."/>
            <person name="Ortiz-Santana B."/>
            <person name="Ovrebo C."/>
            <person name="Racz N."/>
            <person name="Riley R."/>
            <person name="Savchenko A."/>
            <person name="Shiryaev A."/>
            <person name="Soop K."/>
            <person name="Spirin V."/>
            <person name="Szebenyi C."/>
            <person name="Tomsovsky M."/>
            <person name="Tulloss R.E."/>
            <person name="Uehling J."/>
            <person name="Grigoriev I.V."/>
            <person name="Vagvolgyi C."/>
            <person name="Papp T."/>
            <person name="Martin F.M."/>
            <person name="Miettinen O."/>
            <person name="Hibbett D.S."/>
            <person name="Nagy L.G."/>
        </authorList>
    </citation>
    <scope>NUCLEOTIDE SEQUENCE [LARGE SCALE GENOMIC DNA]</scope>
    <source>
        <strain evidence="3 4">FP101781</strain>
    </source>
</reference>
<dbReference type="PANTHER" id="PTHR44329:SF260">
    <property type="entry name" value="PROTEIN KINASE DOMAIN-CONTAINING PROTEIN"/>
    <property type="match status" value="1"/>
</dbReference>
<dbReference type="GO" id="GO:0005524">
    <property type="term" value="F:ATP binding"/>
    <property type="evidence" value="ECO:0007669"/>
    <property type="project" value="InterPro"/>
</dbReference>
<feature type="region of interest" description="Disordered" evidence="1">
    <location>
        <begin position="1"/>
        <end position="20"/>
    </location>
</feature>
<comment type="caution">
    <text evidence="3">The sequence shown here is derived from an EMBL/GenBank/DDBJ whole genome shotgun (WGS) entry which is preliminary data.</text>
</comment>